<keyword evidence="2" id="KW-1185">Reference proteome</keyword>
<dbReference type="Proteomes" id="UP001221757">
    <property type="component" value="Unassembled WGS sequence"/>
</dbReference>
<gene>
    <name evidence="1" type="ORF">B0H17DRAFT_1150322</name>
</gene>
<name>A0AAD7BV00_MYCRO</name>
<evidence type="ECO:0000313" key="1">
    <source>
        <dbReference type="EMBL" id="KAJ7631263.1"/>
    </source>
</evidence>
<comment type="caution">
    <text evidence="1">The sequence shown here is derived from an EMBL/GenBank/DDBJ whole genome shotgun (WGS) entry which is preliminary data.</text>
</comment>
<evidence type="ECO:0000313" key="2">
    <source>
        <dbReference type="Proteomes" id="UP001221757"/>
    </source>
</evidence>
<dbReference type="EMBL" id="JARKIE010000520">
    <property type="protein sequence ID" value="KAJ7631263.1"/>
    <property type="molecule type" value="Genomic_DNA"/>
</dbReference>
<reference evidence="1" key="1">
    <citation type="submission" date="2023-03" db="EMBL/GenBank/DDBJ databases">
        <title>Massive genome expansion in bonnet fungi (Mycena s.s.) driven by repeated elements and novel gene families across ecological guilds.</title>
        <authorList>
            <consortium name="Lawrence Berkeley National Laboratory"/>
            <person name="Harder C.B."/>
            <person name="Miyauchi S."/>
            <person name="Viragh M."/>
            <person name="Kuo A."/>
            <person name="Thoen E."/>
            <person name="Andreopoulos B."/>
            <person name="Lu D."/>
            <person name="Skrede I."/>
            <person name="Drula E."/>
            <person name="Henrissat B."/>
            <person name="Morin E."/>
            <person name="Kohler A."/>
            <person name="Barry K."/>
            <person name="LaButti K."/>
            <person name="Morin E."/>
            <person name="Salamov A."/>
            <person name="Lipzen A."/>
            <person name="Mereny Z."/>
            <person name="Hegedus B."/>
            <person name="Baldrian P."/>
            <person name="Stursova M."/>
            <person name="Weitz H."/>
            <person name="Taylor A."/>
            <person name="Grigoriev I.V."/>
            <person name="Nagy L.G."/>
            <person name="Martin F."/>
            <person name="Kauserud H."/>
        </authorList>
    </citation>
    <scope>NUCLEOTIDE SEQUENCE</scope>
    <source>
        <strain evidence="1">CBHHK067</strain>
    </source>
</reference>
<sequence length="186" mass="20624">MSTLEIDIPCDREKTWAFTNKDLLASWHSLWSRLLGDSSLQEKFLVSQKVIPRHLFGLADANTAIEQSITNRNACRICRKLVKDPDRQAYVGEHIMKALHGIEDSSAKVPNARKHIGSIIPTASGGVASWLKKVISTDFIEQISISPDEQLGLKIPAGKAGPKHALIWRGRSMPSRHRIAMPLLSA</sequence>
<proteinExistence type="predicted"/>
<accession>A0AAD7BV00</accession>
<protein>
    <submittedName>
        <fullName evidence="1">Uncharacterized protein</fullName>
    </submittedName>
</protein>
<organism evidence="1 2">
    <name type="scientific">Mycena rosella</name>
    <name type="common">Pink bonnet</name>
    <name type="synonym">Agaricus rosellus</name>
    <dbReference type="NCBI Taxonomy" id="1033263"/>
    <lineage>
        <taxon>Eukaryota</taxon>
        <taxon>Fungi</taxon>
        <taxon>Dikarya</taxon>
        <taxon>Basidiomycota</taxon>
        <taxon>Agaricomycotina</taxon>
        <taxon>Agaricomycetes</taxon>
        <taxon>Agaricomycetidae</taxon>
        <taxon>Agaricales</taxon>
        <taxon>Marasmiineae</taxon>
        <taxon>Mycenaceae</taxon>
        <taxon>Mycena</taxon>
    </lineage>
</organism>
<dbReference type="AlphaFoldDB" id="A0AAD7BV00"/>